<protein>
    <submittedName>
        <fullName evidence="2">Uncharacterized protein</fullName>
    </submittedName>
</protein>
<keyword evidence="3" id="KW-1185">Reference proteome</keyword>
<proteinExistence type="predicted"/>
<dbReference type="OrthoDB" id="118550at2759"/>
<feature type="compositionally biased region" description="Polar residues" evidence="1">
    <location>
        <begin position="40"/>
        <end position="52"/>
    </location>
</feature>
<feature type="region of interest" description="Disordered" evidence="1">
    <location>
        <begin position="194"/>
        <end position="305"/>
    </location>
</feature>
<organism evidence="2 3">
    <name type="scientific">Smittium mucronatum</name>
    <dbReference type="NCBI Taxonomy" id="133383"/>
    <lineage>
        <taxon>Eukaryota</taxon>
        <taxon>Fungi</taxon>
        <taxon>Fungi incertae sedis</taxon>
        <taxon>Zoopagomycota</taxon>
        <taxon>Kickxellomycotina</taxon>
        <taxon>Harpellomycetes</taxon>
        <taxon>Harpellales</taxon>
        <taxon>Legeriomycetaceae</taxon>
        <taxon>Smittium</taxon>
    </lineage>
</organism>
<feature type="compositionally biased region" description="Polar residues" evidence="1">
    <location>
        <begin position="112"/>
        <end position="130"/>
    </location>
</feature>
<feature type="compositionally biased region" description="Polar residues" evidence="1">
    <location>
        <begin position="370"/>
        <end position="380"/>
    </location>
</feature>
<feature type="compositionally biased region" description="Basic and acidic residues" evidence="1">
    <location>
        <begin position="423"/>
        <end position="435"/>
    </location>
</feature>
<feature type="region of interest" description="Disordered" evidence="1">
    <location>
        <begin position="1"/>
        <end position="161"/>
    </location>
</feature>
<feature type="compositionally biased region" description="Basic and acidic residues" evidence="1">
    <location>
        <begin position="296"/>
        <end position="305"/>
    </location>
</feature>
<gene>
    <name evidence="2" type="ORF">AYI68_g7588</name>
</gene>
<feature type="compositionally biased region" description="Basic residues" evidence="1">
    <location>
        <begin position="239"/>
        <end position="250"/>
    </location>
</feature>
<feature type="compositionally biased region" description="Basic residues" evidence="1">
    <location>
        <begin position="134"/>
        <end position="150"/>
    </location>
</feature>
<dbReference type="AlphaFoldDB" id="A0A1R0GN99"/>
<feature type="compositionally biased region" description="Low complexity" evidence="1">
    <location>
        <begin position="56"/>
        <end position="77"/>
    </location>
</feature>
<comment type="caution">
    <text evidence="2">The sequence shown here is derived from an EMBL/GenBank/DDBJ whole genome shotgun (WGS) entry which is preliminary data.</text>
</comment>
<evidence type="ECO:0000256" key="1">
    <source>
        <dbReference type="SAM" id="MobiDB-lite"/>
    </source>
</evidence>
<feature type="compositionally biased region" description="Basic residues" evidence="1">
    <location>
        <begin position="20"/>
        <end position="30"/>
    </location>
</feature>
<sequence>MENFDKNENNSSASVLGNRRSSRRIPKKRKTDSDPEIDVVNNSNSETNSPKNTIPIGAGSSLSSTSSGSSIDVGTDSNFSPLKLNNELDPNVPGKLESVSIKKSVSSKKKTALNSGKSTGTTPSENIINEQSKVKRSKSSSKKRRSKPKQQQKILTKNEEEELSSALIAQLLAADNASMGGEFYHGDASAYNDNYYDEYFPDEKNKSGSSDKEHSEFEFNDDEYNPTKAYNKVASSKRILPRKKQSRSPGKKSESLSDSQEPTTKAVDFNATFTNDLSPIIKGNDPSIEATNQDDSEVKSQEKKSFKPMIESEYNIGLYSEQEEILFLEGLNTYGRDYQKVAESGTGYTLSGKPLDPNSAAAKPYLNHLFGTSDQTNKPISNGEEKDLKLEKKSNSDIDPGSSETKEINLPREKKNSKSKSLVKKEKILSKRENNDLADSLSIIGPTEYSMQRPKRNRVSTKYNASGIEKQ</sequence>
<feature type="region of interest" description="Disordered" evidence="1">
    <location>
        <begin position="345"/>
        <end position="471"/>
    </location>
</feature>
<dbReference type="EMBL" id="LSSL01006637">
    <property type="protein sequence ID" value="OLY78362.1"/>
    <property type="molecule type" value="Genomic_DNA"/>
</dbReference>
<dbReference type="STRING" id="133383.A0A1R0GN99"/>
<evidence type="ECO:0000313" key="3">
    <source>
        <dbReference type="Proteomes" id="UP000187455"/>
    </source>
</evidence>
<accession>A0A1R0GN99</accession>
<feature type="compositionally biased region" description="Basic and acidic residues" evidence="1">
    <location>
        <begin position="201"/>
        <end position="217"/>
    </location>
</feature>
<name>A0A1R0GN99_9FUNG</name>
<feature type="compositionally biased region" description="Basic and acidic residues" evidence="1">
    <location>
        <begin position="404"/>
        <end position="416"/>
    </location>
</feature>
<feature type="compositionally biased region" description="Basic and acidic residues" evidence="1">
    <location>
        <begin position="383"/>
        <end position="396"/>
    </location>
</feature>
<dbReference type="Proteomes" id="UP000187455">
    <property type="component" value="Unassembled WGS sequence"/>
</dbReference>
<evidence type="ECO:0000313" key="2">
    <source>
        <dbReference type="EMBL" id="OLY78362.1"/>
    </source>
</evidence>
<reference evidence="2 3" key="1">
    <citation type="journal article" date="2016" name="Mol. Biol. Evol.">
        <title>Genome-Wide Survey of Gut Fungi (Harpellales) Reveals the First Horizontally Transferred Ubiquitin Gene from a Mosquito Host.</title>
        <authorList>
            <person name="Wang Y."/>
            <person name="White M.M."/>
            <person name="Kvist S."/>
            <person name="Moncalvo J.M."/>
        </authorList>
    </citation>
    <scope>NUCLEOTIDE SEQUENCE [LARGE SCALE GENOMIC DNA]</scope>
    <source>
        <strain evidence="2 3">ALG-7-W6</strain>
    </source>
</reference>